<name>A0A0V1FY85_TRIPS</name>
<protein>
    <submittedName>
        <fullName evidence="1">Uncharacterized protein</fullName>
    </submittedName>
</protein>
<sequence length="80" mass="9515">MLIFAFSPSKSSNFNRSKSITNDACFIRLIFKQANKQQQQQQLRIWQKRICDAEHHSTVTNRMISKFHYTFVNFSLLELC</sequence>
<evidence type="ECO:0000313" key="2">
    <source>
        <dbReference type="Proteomes" id="UP000054995"/>
    </source>
</evidence>
<gene>
    <name evidence="1" type="ORF">T4D_3728</name>
</gene>
<accession>A0A0V1FY85</accession>
<keyword evidence="2" id="KW-1185">Reference proteome</keyword>
<evidence type="ECO:0000313" key="1">
    <source>
        <dbReference type="EMBL" id="KRY91050.1"/>
    </source>
</evidence>
<dbReference type="Proteomes" id="UP000054995">
    <property type="component" value="Unassembled WGS sequence"/>
</dbReference>
<dbReference type="AlphaFoldDB" id="A0A0V1FY85"/>
<comment type="caution">
    <text evidence="1">The sequence shown here is derived from an EMBL/GenBank/DDBJ whole genome shotgun (WGS) entry which is preliminary data.</text>
</comment>
<proteinExistence type="predicted"/>
<dbReference type="EMBL" id="JYDT01000016">
    <property type="protein sequence ID" value="KRY91050.1"/>
    <property type="molecule type" value="Genomic_DNA"/>
</dbReference>
<reference evidence="1 2" key="1">
    <citation type="submission" date="2015-01" db="EMBL/GenBank/DDBJ databases">
        <title>Evolution of Trichinella species and genotypes.</title>
        <authorList>
            <person name="Korhonen P.K."/>
            <person name="Edoardo P."/>
            <person name="Giuseppe L.R."/>
            <person name="Gasser R.B."/>
        </authorList>
    </citation>
    <scope>NUCLEOTIDE SEQUENCE [LARGE SCALE GENOMIC DNA]</scope>
    <source>
        <strain evidence="1">ISS470</strain>
    </source>
</reference>
<organism evidence="1 2">
    <name type="scientific">Trichinella pseudospiralis</name>
    <name type="common">Parasitic roundworm</name>
    <dbReference type="NCBI Taxonomy" id="6337"/>
    <lineage>
        <taxon>Eukaryota</taxon>
        <taxon>Metazoa</taxon>
        <taxon>Ecdysozoa</taxon>
        <taxon>Nematoda</taxon>
        <taxon>Enoplea</taxon>
        <taxon>Dorylaimia</taxon>
        <taxon>Trichinellida</taxon>
        <taxon>Trichinellidae</taxon>
        <taxon>Trichinella</taxon>
    </lineage>
</organism>